<dbReference type="Gene3D" id="3.40.50.720">
    <property type="entry name" value="NAD(P)-binding Rossmann-like Domain"/>
    <property type="match status" value="1"/>
</dbReference>
<evidence type="ECO:0000256" key="2">
    <source>
        <dbReference type="ARBA" id="ARBA00022857"/>
    </source>
</evidence>
<dbReference type="FunFam" id="3.40.50.720:FF:000084">
    <property type="entry name" value="Short-chain dehydrogenase reductase"/>
    <property type="match status" value="1"/>
</dbReference>
<dbReference type="PRINTS" id="PR00080">
    <property type="entry name" value="SDRFAMILY"/>
</dbReference>
<gene>
    <name evidence="4" type="ORF">SAMN04490220_0999</name>
</gene>
<reference evidence="5" key="1">
    <citation type="submission" date="2016-10" db="EMBL/GenBank/DDBJ databases">
        <authorList>
            <person name="Varghese N."/>
        </authorList>
    </citation>
    <scope>NUCLEOTIDE SEQUENCE [LARGE SCALE GENOMIC DNA]</scope>
    <source>
        <strain evidence="5">DSM 44719</strain>
    </source>
</reference>
<comment type="similarity">
    <text evidence="1">Belongs to the short-chain dehydrogenases/reductases (SDR) family.</text>
</comment>
<dbReference type="InterPro" id="IPR036291">
    <property type="entry name" value="NAD(P)-bd_dom_sf"/>
</dbReference>
<sequence>MQTDSLFDVRGKTVLVTGGGRGIGRGLASAFVSAGARVYVCSRDYDACKATADELANIGECIPLSADLGTYAGCEGLVGELSVRETSLDVVINNAGALWAAPLIDYPENGWDKVFDLNVKGTFFLIRGLLPLLAEGATMDSPARVINIGSIDGLHVPAHDTYAYSASKAAVHHLSRHLARELADRHVTVNVIAPGMYLSKMMQATVATKGADAVLGAARTKRFVDDSDMAGAAIYLASRAGAYVTGTVLPVDGGMATTL</sequence>
<protein>
    <submittedName>
        <fullName evidence="4">NAD(P)-dependent dehydrogenase, short-chain alcohol dehydrogenase family</fullName>
    </submittedName>
</protein>
<keyword evidence="3" id="KW-0560">Oxidoreductase</keyword>
<organism evidence="4 5">
    <name type="scientific">Rhodococcus jostii</name>
    <dbReference type="NCBI Taxonomy" id="132919"/>
    <lineage>
        <taxon>Bacteria</taxon>
        <taxon>Bacillati</taxon>
        <taxon>Actinomycetota</taxon>
        <taxon>Actinomycetes</taxon>
        <taxon>Mycobacteriales</taxon>
        <taxon>Nocardiaceae</taxon>
        <taxon>Rhodococcus</taxon>
    </lineage>
</organism>
<dbReference type="Proteomes" id="UP000183407">
    <property type="component" value="Unassembled WGS sequence"/>
</dbReference>
<dbReference type="GO" id="GO:0016491">
    <property type="term" value="F:oxidoreductase activity"/>
    <property type="evidence" value="ECO:0007669"/>
    <property type="project" value="UniProtKB-KW"/>
</dbReference>
<dbReference type="SUPFAM" id="SSF51735">
    <property type="entry name" value="NAD(P)-binding Rossmann-fold domains"/>
    <property type="match status" value="1"/>
</dbReference>
<dbReference type="AlphaFoldDB" id="A0A1H4JMC5"/>
<proteinExistence type="inferred from homology"/>
<dbReference type="PROSITE" id="PS00061">
    <property type="entry name" value="ADH_SHORT"/>
    <property type="match status" value="1"/>
</dbReference>
<name>A0A1H4JMC5_RHOJO</name>
<evidence type="ECO:0000256" key="3">
    <source>
        <dbReference type="ARBA" id="ARBA00023002"/>
    </source>
</evidence>
<evidence type="ECO:0000313" key="5">
    <source>
        <dbReference type="Proteomes" id="UP000183407"/>
    </source>
</evidence>
<dbReference type="PANTHER" id="PTHR43618">
    <property type="entry name" value="7-ALPHA-HYDROXYSTEROID DEHYDROGENASE"/>
    <property type="match status" value="1"/>
</dbReference>
<keyword evidence="2" id="KW-0521">NADP</keyword>
<accession>A0A1H4JMC5</accession>
<dbReference type="PRINTS" id="PR00081">
    <property type="entry name" value="GDHRDH"/>
</dbReference>
<dbReference type="PANTHER" id="PTHR43618:SF8">
    <property type="entry name" value="7ALPHA-HYDROXYSTEROID DEHYDROGENASE"/>
    <property type="match status" value="1"/>
</dbReference>
<dbReference type="Pfam" id="PF13561">
    <property type="entry name" value="adh_short_C2"/>
    <property type="match status" value="1"/>
</dbReference>
<dbReference type="EMBL" id="FNTL01000003">
    <property type="protein sequence ID" value="SEB47460.1"/>
    <property type="molecule type" value="Genomic_DNA"/>
</dbReference>
<dbReference type="InterPro" id="IPR002347">
    <property type="entry name" value="SDR_fam"/>
</dbReference>
<evidence type="ECO:0000313" key="4">
    <source>
        <dbReference type="EMBL" id="SEB47460.1"/>
    </source>
</evidence>
<dbReference type="InterPro" id="IPR020904">
    <property type="entry name" value="Sc_DH/Rdtase_CS"/>
</dbReference>
<dbReference type="InterPro" id="IPR052178">
    <property type="entry name" value="Sec_Metab_Biosynth_SDR"/>
</dbReference>
<evidence type="ECO:0000256" key="1">
    <source>
        <dbReference type="ARBA" id="ARBA00006484"/>
    </source>
</evidence>